<dbReference type="InterPro" id="IPR036390">
    <property type="entry name" value="WH_DNA-bd_sf"/>
</dbReference>
<reference evidence="1 2" key="1">
    <citation type="journal article" date="2012" name="J. Bacteriol.">
        <title>Genome Sequence of Corynebacterium casei UCMA 3821, Isolated from a Smear-Ripened Cheese.</title>
        <authorList>
            <person name="Monnet C."/>
            <person name="Loux V."/>
            <person name="Bento P."/>
            <person name="Gibrat J.F."/>
            <person name="Straub C."/>
            <person name="Bonnarme P."/>
            <person name="Landaud S."/>
            <person name="Irlinger F."/>
        </authorList>
    </citation>
    <scope>NUCLEOTIDE SEQUENCE [LARGE SCALE GENOMIC DNA]</scope>
    <source>
        <strain evidence="1 2">UCMA 3821</strain>
    </source>
</reference>
<gene>
    <name evidence="1" type="ORF">CCAS_06835</name>
</gene>
<dbReference type="InterPro" id="IPR036388">
    <property type="entry name" value="WH-like_DNA-bd_sf"/>
</dbReference>
<dbReference type="AlphaFoldDB" id="G7HXJ9"/>
<dbReference type="EMBL" id="CAFW01000053">
    <property type="protein sequence ID" value="CCE54914.1"/>
    <property type="molecule type" value="Genomic_DNA"/>
</dbReference>
<protein>
    <submittedName>
        <fullName evidence="1">PadR-like family transcriptional regulator</fullName>
    </submittedName>
</protein>
<sequence>MLSEHPRSVGKLKTDFENRTRNTWPINIGQVYQTIKRLTREGQRC</sequence>
<dbReference type="Proteomes" id="UP000004840">
    <property type="component" value="Unassembled WGS sequence"/>
</dbReference>
<evidence type="ECO:0000313" key="1">
    <source>
        <dbReference type="EMBL" id="CCE54914.1"/>
    </source>
</evidence>
<name>G7HXJ9_9CORY</name>
<dbReference type="SUPFAM" id="SSF46785">
    <property type="entry name" value="Winged helix' DNA-binding domain"/>
    <property type="match status" value="1"/>
</dbReference>
<organism evidence="1 2">
    <name type="scientific">Corynebacterium casei UCMA 3821</name>
    <dbReference type="NCBI Taxonomy" id="1110505"/>
    <lineage>
        <taxon>Bacteria</taxon>
        <taxon>Bacillati</taxon>
        <taxon>Actinomycetota</taxon>
        <taxon>Actinomycetes</taxon>
        <taxon>Mycobacteriales</taxon>
        <taxon>Corynebacteriaceae</taxon>
        <taxon>Corynebacterium</taxon>
    </lineage>
</organism>
<dbReference type="Gene3D" id="1.10.10.10">
    <property type="entry name" value="Winged helix-like DNA-binding domain superfamily/Winged helix DNA-binding domain"/>
    <property type="match status" value="1"/>
</dbReference>
<comment type="caution">
    <text evidence="1">The sequence shown here is derived from an EMBL/GenBank/DDBJ whole genome shotgun (WGS) entry which is preliminary data.</text>
</comment>
<proteinExistence type="predicted"/>
<evidence type="ECO:0000313" key="2">
    <source>
        <dbReference type="Proteomes" id="UP000004840"/>
    </source>
</evidence>
<accession>G7HXJ9</accession>